<dbReference type="HOGENOM" id="CLU_1644103_0_0_1"/>
<evidence type="ECO:0000313" key="2">
    <source>
        <dbReference type="Proteomes" id="UP000030816"/>
    </source>
</evidence>
<keyword evidence="2" id="KW-1185">Reference proteome</keyword>
<dbReference type="AlphaFoldDB" id="A0A0B2X4H9"/>
<name>A0A0B2X4H9_METAS</name>
<dbReference type="RefSeq" id="XP_040681728.1">
    <property type="nucleotide sequence ID" value="XM_040820240.1"/>
</dbReference>
<dbReference type="Proteomes" id="UP000030816">
    <property type="component" value="Unassembled WGS sequence"/>
</dbReference>
<organism evidence="1 2">
    <name type="scientific">Metarhizium album (strain ARSEF 1941)</name>
    <dbReference type="NCBI Taxonomy" id="1081103"/>
    <lineage>
        <taxon>Eukaryota</taxon>
        <taxon>Fungi</taxon>
        <taxon>Dikarya</taxon>
        <taxon>Ascomycota</taxon>
        <taxon>Pezizomycotina</taxon>
        <taxon>Sordariomycetes</taxon>
        <taxon>Hypocreomycetidae</taxon>
        <taxon>Hypocreales</taxon>
        <taxon>Clavicipitaceae</taxon>
        <taxon>Metarhizium</taxon>
    </lineage>
</organism>
<dbReference type="GeneID" id="63735896"/>
<proteinExistence type="predicted"/>
<accession>A0A0B2X4H9</accession>
<gene>
    <name evidence="1" type="ORF">MAM_01441</name>
</gene>
<evidence type="ECO:0000313" key="1">
    <source>
        <dbReference type="EMBL" id="KHO00663.1"/>
    </source>
</evidence>
<protein>
    <submittedName>
        <fullName evidence="1">Uncharacterized protein</fullName>
    </submittedName>
</protein>
<reference evidence="1 2" key="1">
    <citation type="journal article" date="2014" name="Proc. Natl. Acad. Sci. U.S.A.">
        <title>Trajectory and genomic determinants of fungal-pathogen speciation and host adaptation.</title>
        <authorList>
            <person name="Hu X."/>
            <person name="Xiao G."/>
            <person name="Zheng P."/>
            <person name="Shang Y."/>
            <person name="Su Y."/>
            <person name="Zhang X."/>
            <person name="Liu X."/>
            <person name="Zhan S."/>
            <person name="St Leger R.J."/>
            <person name="Wang C."/>
        </authorList>
    </citation>
    <scope>NUCLEOTIDE SEQUENCE [LARGE SCALE GENOMIC DNA]</scope>
    <source>
        <strain evidence="1 2">ARSEF 1941</strain>
    </source>
</reference>
<comment type="caution">
    <text evidence="1">The sequence shown here is derived from an EMBL/GenBank/DDBJ whole genome shotgun (WGS) entry which is preliminary data.</text>
</comment>
<dbReference type="EMBL" id="AZHE01000002">
    <property type="protein sequence ID" value="KHO00663.1"/>
    <property type="molecule type" value="Genomic_DNA"/>
</dbReference>
<sequence>MVREGPFQHRQICSEVHIHEIHPSEIVERPYALGIKRRGEFEGWLGFAVGFAETLIAKVFDAQMEANLCTADSNCVWEMSFVAAAMLAMRIAGQKGVVEVADWGNRWRDSEKYAMMDTVVTVAAVAAAPVVIAGEAPVRIPKILALLVPLHACTPVPKLVE</sequence>